<dbReference type="InterPro" id="IPR036514">
    <property type="entry name" value="SGNH_hydro_sf"/>
</dbReference>
<evidence type="ECO:0000256" key="1">
    <source>
        <dbReference type="SAM" id="MobiDB-lite"/>
    </source>
</evidence>
<organism evidence="3 4">
    <name type="scientific">Sphingomonas naphthae</name>
    <dbReference type="NCBI Taxonomy" id="1813468"/>
    <lineage>
        <taxon>Bacteria</taxon>
        <taxon>Pseudomonadati</taxon>
        <taxon>Pseudomonadota</taxon>
        <taxon>Alphaproteobacteria</taxon>
        <taxon>Sphingomonadales</taxon>
        <taxon>Sphingomonadaceae</taxon>
        <taxon>Sphingomonas</taxon>
    </lineage>
</organism>
<evidence type="ECO:0000259" key="2">
    <source>
        <dbReference type="Pfam" id="PF13472"/>
    </source>
</evidence>
<feature type="domain" description="SGNH hydrolase-type esterase" evidence="2">
    <location>
        <begin position="143"/>
        <end position="288"/>
    </location>
</feature>
<dbReference type="InterPro" id="IPR051532">
    <property type="entry name" value="Ester_Hydrolysis_Enzymes"/>
</dbReference>
<dbReference type="SUPFAM" id="SSF52266">
    <property type="entry name" value="SGNH hydrolase"/>
    <property type="match status" value="1"/>
</dbReference>
<dbReference type="Pfam" id="PF13472">
    <property type="entry name" value="Lipase_GDSL_2"/>
    <property type="match status" value="1"/>
</dbReference>
<feature type="compositionally biased region" description="Pro residues" evidence="1">
    <location>
        <begin position="20"/>
        <end position="33"/>
    </location>
</feature>
<keyword evidence="4" id="KW-1185">Reference proteome</keyword>
<dbReference type="PANTHER" id="PTHR30383:SF5">
    <property type="entry name" value="SGNH HYDROLASE-TYPE ESTERASE DOMAIN-CONTAINING PROTEIN"/>
    <property type="match status" value="1"/>
</dbReference>
<accession>A0ABY7TJF1</accession>
<dbReference type="RefSeq" id="WP_273686410.1">
    <property type="nucleotide sequence ID" value="NZ_CP117411.1"/>
</dbReference>
<dbReference type="Gene3D" id="3.40.50.1110">
    <property type="entry name" value="SGNH hydrolase"/>
    <property type="match status" value="1"/>
</dbReference>
<protein>
    <submittedName>
        <fullName evidence="3">GDSL-type esterase/lipase family protein</fullName>
    </submittedName>
</protein>
<name>A0ABY7TJF1_9SPHN</name>
<gene>
    <name evidence="3" type="ORF">PQ455_12475</name>
</gene>
<dbReference type="Proteomes" id="UP001220395">
    <property type="component" value="Chromosome"/>
</dbReference>
<evidence type="ECO:0000313" key="4">
    <source>
        <dbReference type="Proteomes" id="UP001220395"/>
    </source>
</evidence>
<dbReference type="EMBL" id="CP117411">
    <property type="protein sequence ID" value="WCT72449.1"/>
    <property type="molecule type" value="Genomic_DNA"/>
</dbReference>
<feature type="compositionally biased region" description="Low complexity" evidence="1">
    <location>
        <begin position="34"/>
        <end position="51"/>
    </location>
</feature>
<dbReference type="PANTHER" id="PTHR30383">
    <property type="entry name" value="THIOESTERASE 1/PROTEASE 1/LYSOPHOSPHOLIPASE L1"/>
    <property type="match status" value="1"/>
</dbReference>
<dbReference type="InterPro" id="IPR013830">
    <property type="entry name" value="SGNH_hydro"/>
</dbReference>
<sequence>MNGLVSAILTTVAVCAAAQPPAPSPRPPAPATKPAPAKRAPVEPAAAARPAPAIKAPPAPIVPATVATAPALKPAAEAARQAPEIAAPKPALTGPKAAMGPAAAPAFRFASEIDAFVRFDAVSGVEDAKTLFVGSSSVRMWKVKEAFPKMRVLNRGFGGATTPEVLEYYGKVVANHRPESVVIYVGDNDIAAGSPPADVATDVLSLLARLRSDMPKARIVYLSIKASPLRWSLWPKMVAVNSAVRAKSGPATFDYLDVSSALMGPDGHPDPRYFGPDGLHMNAEGYALWTALVDAYLAPIAPAAPNVGPTPIKTTINAPTTPVATADRKGS</sequence>
<evidence type="ECO:0000313" key="3">
    <source>
        <dbReference type="EMBL" id="WCT72449.1"/>
    </source>
</evidence>
<reference evidence="3 4" key="1">
    <citation type="submission" date="2023-02" db="EMBL/GenBank/DDBJ databases">
        <title>Genome sequence of Sphingomonas naphthae.</title>
        <authorList>
            <person name="Kim S."/>
            <person name="Heo J."/>
            <person name="Kwon S.-W."/>
        </authorList>
    </citation>
    <scope>NUCLEOTIDE SEQUENCE [LARGE SCALE GENOMIC DNA]</scope>
    <source>
        <strain evidence="3 4">KACC 18716</strain>
    </source>
</reference>
<proteinExistence type="predicted"/>
<feature type="region of interest" description="Disordered" evidence="1">
    <location>
        <begin position="18"/>
        <end position="51"/>
    </location>
</feature>